<dbReference type="InterPro" id="IPR000601">
    <property type="entry name" value="PKD_dom"/>
</dbReference>
<feature type="signal peptide" evidence="1">
    <location>
        <begin position="1"/>
        <end position="25"/>
    </location>
</feature>
<dbReference type="KEGG" id="cchl:FPL14_05995"/>
<name>A0A7G5BV24_9BACL</name>
<accession>A0A7G5BV24</accession>
<evidence type="ECO:0000313" key="3">
    <source>
        <dbReference type="EMBL" id="QMV40808.1"/>
    </source>
</evidence>
<dbReference type="SUPFAM" id="SSF82171">
    <property type="entry name" value="DPP6 N-terminal domain-like"/>
    <property type="match status" value="1"/>
</dbReference>
<dbReference type="InterPro" id="IPR035986">
    <property type="entry name" value="PKD_dom_sf"/>
</dbReference>
<dbReference type="AlphaFoldDB" id="A0A7G5BV24"/>
<dbReference type="InterPro" id="IPR022409">
    <property type="entry name" value="PKD/Chitinase_dom"/>
</dbReference>
<keyword evidence="4" id="KW-1185">Reference proteome</keyword>
<sequence length="1005" mass="110519">MMKKFISLILLVCLGVGILPTPSFAAYPNDKEEFFEMLDNMGEETINSGDLEANFQTYEKYNLIVYGLPFGEMGTSICPDKPQDQPRYLGYTVNHTKYANTCFRPDATKDDPQDWSTYLKQSEGVKSWEKLSTSQREFLKKTSLYGNNAGPNYTVNYISQKMTGGIGAYNIYTKVQSPPKWRIGGSVYTEHYGANSRVWYASFTTEPMGGSDMVDGVIKTDDGQTTYIIPKGVNQIEIPYSITAKAELTQYAVANDILSLKSIKDNKNASVARQGTVTLNGLKHTIKRSDFPVSDVDVKKPIKLTGRVSILNVFQEEQTEPVEKDINVVIQADNDDPGIRATAVTNPNSVKFNNADIRVKLDATGELYNYDNASNVKEWKFYAKEKNDTTNATLQTKVVSGNVLSQKTSFNFTIPKARMSGANYTQVYAVTAVAVFKNAVAGKASLSAPAEAATFVYKETAPPPDPEPDPNIPPVAVIGGPSEVDAGSEFTLNGSSSYDPDGTVVDYRWGRPSGCGLSEDYGDSQKIVCGYPGTYTFGLTVIDNKGAQSKDAYHTVVVKPPLPKAFIRVGGTLKQNRKVVTDGSTSYEPPGAPISKYEWEITAVSGGTNADVKYAGSANDVSKEVLFKQEGTYRVKLTVWNHWGSDTAEKTITIKPDLPPIMESSSITPVYRQSYYENQALIELEDFSYSGDGDYINARTVAVAFDNNNDGTCANDTYTTLSSTAGKRYSYAAPQVGNYCFKISATETFGEPTIPQFITPADYRSGMSEVKVNVDNYAPSTSFGLLKKKFVDINFNLGESNYASLDELKTKVNTLVLPELAANGIDAKITYGDARPAASKLFYFYTIKNNEYYTQKPFVYNPETGITKELDQKFISGTVMPDETIIYRDATGSLQKYDPATGNSTHVYTPPEHYISSWAINKLGNIFYTSMWVVGHSGFMRIGVFMYDPVTRITTQIHQSDANGNGHYGYSNLQASFNGNVSVQYADSGSIWSKTHASFSPTGLS</sequence>
<reference evidence="3 4" key="1">
    <citation type="submission" date="2019-07" db="EMBL/GenBank/DDBJ databases">
        <authorList>
            <person name="Kim J.K."/>
            <person name="Cheong H.-M."/>
            <person name="Choi Y."/>
            <person name="Hwang K.J."/>
            <person name="Lee S."/>
            <person name="Choi C."/>
        </authorList>
    </citation>
    <scope>NUCLEOTIDE SEQUENCE [LARGE SCALE GENOMIC DNA]</scope>
    <source>
        <strain evidence="3 4">KS 22</strain>
    </source>
</reference>
<dbReference type="InterPro" id="IPR013783">
    <property type="entry name" value="Ig-like_fold"/>
</dbReference>
<proteinExistence type="predicted"/>
<dbReference type="SUPFAM" id="SSF49299">
    <property type="entry name" value="PKD domain"/>
    <property type="match status" value="2"/>
</dbReference>
<evidence type="ECO:0000256" key="1">
    <source>
        <dbReference type="SAM" id="SignalP"/>
    </source>
</evidence>
<dbReference type="Gene3D" id="2.60.40.10">
    <property type="entry name" value="Immunoglobulins"/>
    <property type="match status" value="2"/>
</dbReference>
<dbReference type="RefSeq" id="WP_182302165.1">
    <property type="nucleotide sequence ID" value="NZ_CP041969.1"/>
</dbReference>
<keyword evidence="1" id="KW-0732">Signal</keyword>
<dbReference type="Pfam" id="PF18911">
    <property type="entry name" value="PKD_4"/>
    <property type="match status" value="1"/>
</dbReference>
<dbReference type="Proteomes" id="UP000515679">
    <property type="component" value="Chromosome"/>
</dbReference>
<protein>
    <recommendedName>
        <fullName evidence="2">PKD/Chitinase domain-containing protein</fullName>
    </recommendedName>
</protein>
<organism evidence="3 4">
    <name type="scientific">Cohnella cholangitidis</name>
    <dbReference type="NCBI Taxonomy" id="2598458"/>
    <lineage>
        <taxon>Bacteria</taxon>
        <taxon>Bacillati</taxon>
        <taxon>Bacillota</taxon>
        <taxon>Bacilli</taxon>
        <taxon>Bacillales</taxon>
        <taxon>Paenibacillaceae</taxon>
        <taxon>Cohnella</taxon>
    </lineage>
</organism>
<feature type="domain" description="PKD/Chitinase" evidence="2">
    <location>
        <begin position="564"/>
        <end position="657"/>
    </location>
</feature>
<gene>
    <name evidence="3" type="ORF">FPL14_05995</name>
</gene>
<evidence type="ECO:0000313" key="4">
    <source>
        <dbReference type="Proteomes" id="UP000515679"/>
    </source>
</evidence>
<evidence type="ECO:0000259" key="2">
    <source>
        <dbReference type="SMART" id="SM00089"/>
    </source>
</evidence>
<dbReference type="SMART" id="SM00089">
    <property type="entry name" value="PKD"/>
    <property type="match status" value="2"/>
</dbReference>
<feature type="domain" description="PKD/Chitinase" evidence="2">
    <location>
        <begin position="475"/>
        <end position="561"/>
    </location>
</feature>
<dbReference type="EMBL" id="CP041969">
    <property type="protein sequence ID" value="QMV40808.1"/>
    <property type="molecule type" value="Genomic_DNA"/>
</dbReference>
<feature type="chain" id="PRO_5028903758" description="PKD/Chitinase domain-containing protein" evidence="1">
    <location>
        <begin position="26"/>
        <end position="1005"/>
    </location>
</feature>